<accession>A0A367IWN6</accession>
<dbReference type="EMBL" id="PJQM01005321">
    <property type="protein sequence ID" value="RCH81891.1"/>
    <property type="molecule type" value="Genomic_DNA"/>
</dbReference>
<dbReference type="Proteomes" id="UP000253551">
    <property type="component" value="Unassembled WGS sequence"/>
</dbReference>
<organism evidence="1 2">
    <name type="scientific">Rhizopus stolonifer</name>
    <name type="common">Rhizopus nigricans</name>
    <dbReference type="NCBI Taxonomy" id="4846"/>
    <lineage>
        <taxon>Eukaryota</taxon>
        <taxon>Fungi</taxon>
        <taxon>Fungi incertae sedis</taxon>
        <taxon>Mucoromycota</taxon>
        <taxon>Mucoromycotina</taxon>
        <taxon>Mucoromycetes</taxon>
        <taxon>Mucorales</taxon>
        <taxon>Mucorineae</taxon>
        <taxon>Rhizopodaceae</taxon>
        <taxon>Rhizopus</taxon>
    </lineage>
</organism>
<name>A0A367IWN6_RHIST</name>
<protein>
    <submittedName>
        <fullName evidence="1">Uncharacterized protein</fullName>
    </submittedName>
</protein>
<sequence>KLQDWSDIEADLVFGKTVSLCEFYRIKPDQKQVLIKYISTAITHLIGFTGKACGESVSAWQTIAGTICDDCQSDKEALSWIIRVLDAFVVYVSGFNSPEQMNDMGLYDSIRIGLYAILVQLRCTPEETSLDKIEIMDTAFLLNSFVSIGNDHKAEQEQIVKRVFKLLDMISKLQATLCTEFFGRVILGFPEEQVSQNETRY</sequence>
<evidence type="ECO:0000313" key="1">
    <source>
        <dbReference type="EMBL" id="RCH81891.1"/>
    </source>
</evidence>
<dbReference type="AlphaFoldDB" id="A0A367IWN6"/>
<gene>
    <name evidence="1" type="ORF">CU098_008339</name>
</gene>
<reference evidence="1 2" key="1">
    <citation type="journal article" date="2018" name="G3 (Bethesda)">
        <title>Phylogenetic and Phylogenomic Definition of Rhizopus Species.</title>
        <authorList>
            <person name="Gryganskyi A.P."/>
            <person name="Golan J."/>
            <person name="Dolatabadi S."/>
            <person name="Mondo S."/>
            <person name="Robb S."/>
            <person name="Idnurm A."/>
            <person name="Muszewska A."/>
            <person name="Steczkiewicz K."/>
            <person name="Masonjones S."/>
            <person name="Liao H.L."/>
            <person name="Gajdeczka M.T."/>
            <person name="Anike F."/>
            <person name="Vuek A."/>
            <person name="Anishchenko I.M."/>
            <person name="Voigt K."/>
            <person name="de Hoog G.S."/>
            <person name="Smith M.E."/>
            <person name="Heitman J."/>
            <person name="Vilgalys R."/>
            <person name="Stajich J.E."/>
        </authorList>
    </citation>
    <scope>NUCLEOTIDE SEQUENCE [LARGE SCALE GENOMIC DNA]</scope>
    <source>
        <strain evidence="1 2">LSU 92-RS-03</strain>
    </source>
</reference>
<dbReference type="STRING" id="4846.A0A367IWN6"/>
<proteinExistence type="predicted"/>
<feature type="non-terminal residue" evidence="1">
    <location>
        <position position="1"/>
    </location>
</feature>
<comment type="caution">
    <text evidence="1">The sequence shown here is derived from an EMBL/GenBank/DDBJ whole genome shotgun (WGS) entry which is preliminary data.</text>
</comment>
<keyword evidence="2" id="KW-1185">Reference proteome</keyword>
<evidence type="ECO:0000313" key="2">
    <source>
        <dbReference type="Proteomes" id="UP000253551"/>
    </source>
</evidence>